<dbReference type="EMBL" id="LIYD01000005">
    <property type="protein sequence ID" value="KOS06464.1"/>
    <property type="molecule type" value="Genomic_DNA"/>
</dbReference>
<evidence type="ECO:0000313" key="2">
    <source>
        <dbReference type="EMBL" id="KOS06464.1"/>
    </source>
</evidence>
<dbReference type="Pfam" id="PF01661">
    <property type="entry name" value="Macro"/>
    <property type="match status" value="1"/>
</dbReference>
<dbReference type="InterPro" id="IPR002589">
    <property type="entry name" value="Macro_dom"/>
</dbReference>
<comment type="caution">
    <text evidence="2">The sequence shown here is derived from an EMBL/GenBank/DDBJ whole genome shotgun (WGS) entry which is preliminary data.</text>
</comment>
<dbReference type="PROSITE" id="PS51154">
    <property type="entry name" value="MACRO"/>
    <property type="match status" value="1"/>
</dbReference>
<dbReference type="AlphaFoldDB" id="A0A0M8MDD0"/>
<keyword evidence="3" id="KW-1185">Reference proteome</keyword>
<name>A0A0M8MDD0_9FLAO</name>
<dbReference type="STRING" id="1202724.AM493_10765"/>
<feature type="domain" description="Macro" evidence="1">
    <location>
        <begin position="18"/>
        <end position="197"/>
    </location>
</feature>
<dbReference type="InterPro" id="IPR043472">
    <property type="entry name" value="Macro_dom-like"/>
</dbReference>
<dbReference type="Proteomes" id="UP000037755">
    <property type="component" value="Unassembled WGS sequence"/>
</dbReference>
<proteinExistence type="predicted"/>
<reference evidence="2 3" key="1">
    <citation type="submission" date="2015-08" db="EMBL/GenBank/DDBJ databases">
        <title>Whole genome sequence of Flavobacterium akiainvivens IK-1T, from decaying Wikstroemia oahuensis, an endemic Hawaiian shrub.</title>
        <authorList>
            <person name="Wan X."/>
            <person name="Hou S."/>
            <person name="Saito J."/>
            <person name="Donachie S."/>
        </authorList>
    </citation>
    <scope>NUCLEOTIDE SEQUENCE [LARGE SCALE GENOMIC DNA]</scope>
    <source>
        <strain evidence="2 3">IK-1</strain>
    </source>
</reference>
<protein>
    <recommendedName>
        <fullName evidence="1">Macro domain-containing protein</fullName>
    </recommendedName>
</protein>
<sequence>MPKNLNIQLTHYNTPALGAAWGTHFEFEPGVTIRNTDITTTDCNAVVSPGNSFGFMDGGLDLALSRTFGWGIQTELQNRIKQLPLGELLVGQAEIIPTGTTPQYVVCAPTMHVPGPVAESVNAYLAMKAILLACTSRPQIHSVAVPGLCTGTGKMPFETAAYQMYVAYCEVIKGQVPEFPVFTDATKYDLALRKRKI</sequence>
<dbReference type="OrthoDB" id="1336276at2"/>
<dbReference type="PATRIC" id="fig|1202724.3.peg.2233"/>
<dbReference type="SMART" id="SM00506">
    <property type="entry name" value="A1pp"/>
    <property type="match status" value="1"/>
</dbReference>
<evidence type="ECO:0000259" key="1">
    <source>
        <dbReference type="PROSITE" id="PS51154"/>
    </source>
</evidence>
<evidence type="ECO:0000313" key="3">
    <source>
        <dbReference type="Proteomes" id="UP000037755"/>
    </source>
</evidence>
<accession>A0A0M8MDD0</accession>
<dbReference type="SUPFAM" id="SSF52949">
    <property type="entry name" value="Macro domain-like"/>
    <property type="match status" value="1"/>
</dbReference>
<organism evidence="2 3">
    <name type="scientific">Flavobacterium akiainvivens</name>
    <dbReference type="NCBI Taxonomy" id="1202724"/>
    <lineage>
        <taxon>Bacteria</taxon>
        <taxon>Pseudomonadati</taxon>
        <taxon>Bacteroidota</taxon>
        <taxon>Flavobacteriia</taxon>
        <taxon>Flavobacteriales</taxon>
        <taxon>Flavobacteriaceae</taxon>
        <taxon>Flavobacterium</taxon>
    </lineage>
</organism>
<dbReference type="Gene3D" id="3.40.220.10">
    <property type="entry name" value="Leucine Aminopeptidase, subunit E, domain 1"/>
    <property type="match status" value="1"/>
</dbReference>
<gene>
    <name evidence="2" type="ORF">AM493_10765</name>
</gene>
<dbReference type="RefSeq" id="WP_054407998.1">
    <property type="nucleotide sequence ID" value="NZ_FOYA01000001.1"/>
</dbReference>